<dbReference type="GO" id="GO:0046872">
    <property type="term" value="F:metal ion binding"/>
    <property type="evidence" value="ECO:0007669"/>
    <property type="project" value="UniProtKB-KW"/>
</dbReference>
<dbReference type="InterPro" id="IPR002731">
    <property type="entry name" value="ATPase_BadF"/>
</dbReference>
<feature type="domain" description="ATPase BadF/BadG/BcrA/BcrD type" evidence="5">
    <location>
        <begin position="5"/>
        <end position="252"/>
    </location>
</feature>
<organism evidence="6 7">
    <name type="scientific">Tectimicrobiota bacterium</name>
    <dbReference type="NCBI Taxonomy" id="2528274"/>
    <lineage>
        <taxon>Bacteria</taxon>
        <taxon>Pseudomonadati</taxon>
        <taxon>Nitrospinota/Tectimicrobiota group</taxon>
        <taxon>Candidatus Tectimicrobiota</taxon>
    </lineage>
</organism>
<dbReference type="InterPro" id="IPR008275">
    <property type="entry name" value="CoA_E_activase_dom"/>
</dbReference>
<evidence type="ECO:0000256" key="1">
    <source>
        <dbReference type="ARBA" id="ARBA00001966"/>
    </source>
</evidence>
<protein>
    <submittedName>
        <fullName evidence="6">2-hydroxyglutaryl-CoA dehydratase</fullName>
    </submittedName>
</protein>
<dbReference type="InterPro" id="IPR043129">
    <property type="entry name" value="ATPase_NBD"/>
</dbReference>
<dbReference type="InterPro" id="IPR051805">
    <property type="entry name" value="Dehydratase_Activator_Redct"/>
</dbReference>
<dbReference type="Gene3D" id="3.30.420.40">
    <property type="match status" value="2"/>
</dbReference>
<comment type="caution">
    <text evidence="6">The sequence shown here is derived from an EMBL/GenBank/DDBJ whole genome shotgun (WGS) entry which is preliminary data.</text>
</comment>
<keyword evidence="3" id="KW-0408">Iron</keyword>
<keyword evidence="4" id="KW-0411">Iron-sulfur</keyword>
<dbReference type="Proteomes" id="UP000741360">
    <property type="component" value="Unassembled WGS sequence"/>
</dbReference>
<accession>A0A932LZW4</accession>
<comment type="cofactor">
    <cofactor evidence="1">
        <name>[4Fe-4S] cluster</name>
        <dbReference type="ChEBI" id="CHEBI:49883"/>
    </cofactor>
</comment>
<evidence type="ECO:0000256" key="2">
    <source>
        <dbReference type="ARBA" id="ARBA00022723"/>
    </source>
</evidence>
<evidence type="ECO:0000259" key="5">
    <source>
        <dbReference type="Pfam" id="PF01869"/>
    </source>
</evidence>
<dbReference type="EMBL" id="JACPSX010000102">
    <property type="protein sequence ID" value="MBI3014543.1"/>
    <property type="molecule type" value="Genomic_DNA"/>
</dbReference>
<evidence type="ECO:0000313" key="7">
    <source>
        <dbReference type="Proteomes" id="UP000741360"/>
    </source>
</evidence>
<proteinExistence type="predicted"/>
<dbReference type="GO" id="GO:0051536">
    <property type="term" value="F:iron-sulfur cluster binding"/>
    <property type="evidence" value="ECO:0007669"/>
    <property type="project" value="UniProtKB-KW"/>
</dbReference>
<keyword evidence="2" id="KW-0479">Metal-binding</keyword>
<name>A0A932LZW4_UNCTE</name>
<dbReference type="NCBIfam" id="TIGR00241">
    <property type="entry name" value="CoA_E_activ"/>
    <property type="match status" value="1"/>
</dbReference>
<dbReference type="PANTHER" id="PTHR32329">
    <property type="entry name" value="BIFUNCTIONAL PROTEIN [INCLUDES 2-HYDROXYACYL-COA DEHYDRATASE (N-TER) AND ITS ACTIVATOR DOMAIN (C_TERM)-RELATED"/>
    <property type="match status" value="1"/>
</dbReference>
<reference evidence="6" key="1">
    <citation type="submission" date="2020-07" db="EMBL/GenBank/DDBJ databases">
        <title>Huge and variable diversity of episymbiotic CPR bacteria and DPANN archaea in groundwater ecosystems.</title>
        <authorList>
            <person name="He C.Y."/>
            <person name="Keren R."/>
            <person name="Whittaker M."/>
            <person name="Farag I.F."/>
            <person name="Doudna J."/>
            <person name="Cate J.H.D."/>
            <person name="Banfield J.F."/>
        </authorList>
    </citation>
    <scope>NUCLEOTIDE SEQUENCE</scope>
    <source>
        <strain evidence="6">NC_groundwater_717_Ag_S-0.2um_59_8</strain>
    </source>
</reference>
<evidence type="ECO:0000256" key="3">
    <source>
        <dbReference type="ARBA" id="ARBA00023004"/>
    </source>
</evidence>
<gene>
    <name evidence="6" type="ORF">HYY65_05670</name>
</gene>
<evidence type="ECO:0000256" key="4">
    <source>
        <dbReference type="ARBA" id="ARBA00023014"/>
    </source>
</evidence>
<dbReference type="PANTHER" id="PTHR32329:SF2">
    <property type="entry name" value="BIFUNCTIONAL PROTEIN [INCLUDES 2-HYDROXYACYL-COA DEHYDRATASE (N-TER) AND ITS ACTIVATOR DOMAIN (C_TERM)"/>
    <property type="match status" value="1"/>
</dbReference>
<dbReference type="Pfam" id="PF01869">
    <property type="entry name" value="BcrAD_BadFG"/>
    <property type="match status" value="1"/>
</dbReference>
<sequence>MYYAGIDAGSNTIKTVILGEEGIASYHVIKTGLGGEEQAARCLEEACAKARIGREEIACIYCTGYGREYLNFPQGRKSEIICHGVGVHWILPEVRTIVDIGGQDSKGIRLNERGEVENFNMNDKCAAGTGRFLETMATALQVPLEEFGACALRATEPVRVSSTCTVFAETEVISHIARGKKRDEILLGVCQSIVDRIAAMVRSIGVKPPVAMTGGVAKNPAVVKLMGDRLGLPLLLPPEPQITGALGAALMARQDILSRQNSQPALSG</sequence>
<evidence type="ECO:0000313" key="6">
    <source>
        <dbReference type="EMBL" id="MBI3014543.1"/>
    </source>
</evidence>
<dbReference type="AlphaFoldDB" id="A0A932LZW4"/>
<dbReference type="CDD" id="cd24036">
    <property type="entry name" value="ASKHA_NBD_BcrAD_BadFG_HgdC_HadI"/>
    <property type="match status" value="1"/>
</dbReference>
<dbReference type="SUPFAM" id="SSF53067">
    <property type="entry name" value="Actin-like ATPase domain"/>
    <property type="match status" value="1"/>
</dbReference>